<dbReference type="KEGG" id="crq:GCK72_025913"/>
<dbReference type="CDD" id="cd00170">
    <property type="entry name" value="SEC14"/>
    <property type="match status" value="1"/>
</dbReference>
<dbReference type="InterPro" id="IPR036865">
    <property type="entry name" value="CRAL-TRIO_dom_sf"/>
</dbReference>
<dbReference type="GeneID" id="9826291"/>
<sequence>MARRSPFGLPLNDEAKQLVNDVRLRIGQPIHPNFNTDFNVYRFIMAAERTHRKERDVIKYAALALNNHLRYRKALNLDVEHIPSFDDNPIFQKKLMPRGEILTKTDAQNRLLWYIEYATITVESIAHSIRSSEACKFQFLQFEHMLRKVMEQEERTGRLSSLRHIVNMDGYEINPFTMVFVTSGTLAYYSQLFHFENYPELVTPTDIVNIAKWIHVPYKIAKAMMPTGFSEKFRLHDRHFLETLLEDIDVNDIPVSLGGNDTEIKFTDAIKIDPNNYWRVDNADLIDALEGFHVGARKSRIVSINVTTARELKWYFSTDGDIYFGVFFEGDATNNNVEQVEPNLDNMDMVYPWLKITAKLVHEIDHVNLNRVGRYHVVFCNKHSWIHRRCVQFYGQILDDTDNSYKRLYTDGTMSSADRII</sequence>
<feature type="domain" description="CRAL-TRIO" evidence="1">
    <location>
        <begin position="88"/>
        <end position="265"/>
    </location>
</feature>
<dbReference type="Pfam" id="PF25883">
    <property type="entry name" value="F28H7_8_C"/>
    <property type="match status" value="1"/>
</dbReference>
<evidence type="ECO:0000313" key="2">
    <source>
        <dbReference type="EMBL" id="KAF1749445.1"/>
    </source>
</evidence>
<organism evidence="2 3">
    <name type="scientific">Caenorhabditis remanei</name>
    <name type="common">Caenorhabditis vulgaris</name>
    <dbReference type="NCBI Taxonomy" id="31234"/>
    <lineage>
        <taxon>Eukaryota</taxon>
        <taxon>Metazoa</taxon>
        <taxon>Ecdysozoa</taxon>
        <taxon>Nematoda</taxon>
        <taxon>Chromadorea</taxon>
        <taxon>Rhabditida</taxon>
        <taxon>Rhabditina</taxon>
        <taxon>Rhabditomorpha</taxon>
        <taxon>Rhabditoidea</taxon>
        <taxon>Rhabditidae</taxon>
        <taxon>Peloderinae</taxon>
        <taxon>Caenorhabditis</taxon>
    </lineage>
</organism>
<name>A0A6A5G405_CAERE</name>
<dbReference type="PANTHER" id="PTHR47159">
    <property type="entry name" value="PROTEIN CBG07705-RELATED"/>
    <property type="match status" value="1"/>
</dbReference>
<dbReference type="Pfam" id="PF00650">
    <property type="entry name" value="CRAL_TRIO"/>
    <property type="match status" value="1"/>
</dbReference>
<dbReference type="Gene3D" id="3.40.525.10">
    <property type="entry name" value="CRAL-TRIO lipid binding domain"/>
    <property type="match status" value="1"/>
</dbReference>
<reference evidence="2 3" key="1">
    <citation type="submission" date="2019-12" db="EMBL/GenBank/DDBJ databases">
        <title>Chromosome-level assembly of the Caenorhabditis remanei genome.</title>
        <authorList>
            <person name="Teterina A.A."/>
            <person name="Willis J.H."/>
            <person name="Phillips P.C."/>
        </authorList>
    </citation>
    <scope>NUCLEOTIDE SEQUENCE [LARGE SCALE GENOMIC DNA]</scope>
    <source>
        <strain evidence="2 3">PX506</strain>
        <tissue evidence="2">Whole organism</tissue>
    </source>
</reference>
<accession>A0A6A5G405</accession>
<dbReference type="EMBL" id="WUAV01000006">
    <property type="protein sequence ID" value="KAF1749445.1"/>
    <property type="molecule type" value="Genomic_DNA"/>
</dbReference>
<comment type="caution">
    <text evidence="2">The sequence shown here is derived from an EMBL/GenBank/DDBJ whole genome shotgun (WGS) entry which is preliminary data.</text>
</comment>
<evidence type="ECO:0000313" key="3">
    <source>
        <dbReference type="Proteomes" id="UP000483820"/>
    </source>
</evidence>
<dbReference type="Proteomes" id="UP000483820">
    <property type="component" value="Chromosome X"/>
</dbReference>
<dbReference type="InterPro" id="IPR053302">
    <property type="entry name" value="CRAL-TRIO_domain"/>
</dbReference>
<dbReference type="SMART" id="SM00516">
    <property type="entry name" value="SEC14"/>
    <property type="match status" value="1"/>
</dbReference>
<gene>
    <name evidence="2" type="ORF">GCK72_025913</name>
</gene>
<dbReference type="PANTHER" id="PTHR47159:SF6">
    <property type="entry name" value="CRAL-TRIO DOMAIN-CONTAINING PROTEIN"/>
    <property type="match status" value="1"/>
</dbReference>
<dbReference type="InterPro" id="IPR058960">
    <property type="entry name" value="Ctg-1-like_C"/>
</dbReference>
<evidence type="ECO:0000259" key="1">
    <source>
        <dbReference type="PROSITE" id="PS50191"/>
    </source>
</evidence>
<dbReference type="InterPro" id="IPR001251">
    <property type="entry name" value="CRAL-TRIO_dom"/>
</dbReference>
<dbReference type="RefSeq" id="XP_003100029.2">
    <property type="nucleotide sequence ID" value="XM_003099981.2"/>
</dbReference>
<dbReference type="PROSITE" id="PS50191">
    <property type="entry name" value="CRAL_TRIO"/>
    <property type="match status" value="1"/>
</dbReference>
<dbReference type="Gene3D" id="2.60.120.680">
    <property type="entry name" value="GOLD domain"/>
    <property type="match status" value="1"/>
</dbReference>
<protein>
    <recommendedName>
        <fullName evidence="1">CRAL-TRIO domain-containing protein</fullName>
    </recommendedName>
</protein>
<dbReference type="SUPFAM" id="SSF101576">
    <property type="entry name" value="Supernatant protein factor (SPF), C-terminal domain"/>
    <property type="match status" value="1"/>
</dbReference>
<dbReference type="SUPFAM" id="SSF52087">
    <property type="entry name" value="CRAL/TRIO domain"/>
    <property type="match status" value="1"/>
</dbReference>
<dbReference type="InterPro" id="IPR036598">
    <property type="entry name" value="GOLD_dom_sf"/>
</dbReference>
<dbReference type="CTD" id="9826291"/>
<proteinExistence type="predicted"/>
<dbReference type="AlphaFoldDB" id="A0A6A5G405"/>